<proteinExistence type="predicted"/>
<evidence type="ECO:0000313" key="3">
    <source>
        <dbReference type="Proteomes" id="UP000321523"/>
    </source>
</evidence>
<accession>A0A512DZX4</accession>
<gene>
    <name evidence="2" type="ORF">SAE02_61430</name>
</gene>
<organism evidence="2 3">
    <name type="scientific">Skermanella aerolata</name>
    <dbReference type="NCBI Taxonomy" id="393310"/>
    <lineage>
        <taxon>Bacteria</taxon>
        <taxon>Pseudomonadati</taxon>
        <taxon>Pseudomonadota</taxon>
        <taxon>Alphaproteobacteria</taxon>
        <taxon>Rhodospirillales</taxon>
        <taxon>Azospirillaceae</taxon>
        <taxon>Skermanella</taxon>
    </lineage>
</organism>
<evidence type="ECO:0000313" key="2">
    <source>
        <dbReference type="EMBL" id="GEO41995.1"/>
    </source>
</evidence>
<dbReference type="EMBL" id="BJYZ01000034">
    <property type="protein sequence ID" value="GEO41995.1"/>
    <property type="molecule type" value="Genomic_DNA"/>
</dbReference>
<name>A0A512DZX4_9PROT</name>
<comment type="caution">
    <text evidence="2">The sequence shown here is derived from an EMBL/GenBank/DDBJ whole genome shotgun (WGS) entry which is preliminary data.</text>
</comment>
<protein>
    <submittedName>
        <fullName evidence="2">Uncharacterized protein</fullName>
    </submittedName>
</protein>
<feature type="compositionally biased region" description="Basic residues" evidence="1">
    <location>
        <begin position="79"/>
        <end position="88"/>
    </location>
</feature>
<dbReference type="Proteomes" id="UP000321523">
    <property type="component" value="Unassembled WGS sequence"/>
</dbReference>
<evidence type="ECO:0000256" key="1">
    <source>
        <dbReference type="SAM" id="MobiDB-lite"/>
    </source>
</evidence>
<feature type="region of interest" description="Disordered" evidence="1">
    <location>
        <begin position="48"/>
        <end position="88"/>
    </location>
</feature>
<keyword evidence="3" id="KW-1185">Reference proteome</keyword>
<dbReference type="AlphaFoldDB" id="A0A512DZX4"/>
<reference evidence="2 3" key="1">
    <citation type="submission" date="2019-07" db="EMBL/GenBank/DDBJ databases">
        <title>Whole genome shotgun sequence of Skermanella aerolata NBRC 106429.</title>
        <authorList>
            <person name="Hosoyama A."/>
            <person name="Uohara A."/>
            <person name="Ohji S."/>
            <person name="Ichikawa N."/>
        </authorList>
    </citation>
    <scope>NUCLEOTIDE SEQUENCE [LARGE SCALE GENOMIC DNA]</scope>
    <source>
        <strain evidence="2 3">NBRC 106429</strain>
    </source>
</reference>
<sequence length="88" mass="9155">MDDTDSFPDRDPNILGARVPGDPLGLLAGSDAATVAYLERLALMFSPGHGGRSPAVLPSDPRKSNRSGIAAPASLTTPSRRKVIGTEK</sequence>
<dbReference type="RefSeq" id="WP_147041023.1">
    <property type="nucleotide sequence ID" value="NZ_BJYZ01000034.1"/>
</dbReference>